<dbReference type="Gene3D" id="1.10.10.2830">
    <property type="match status" value="1"/>
</dbReference>
<accession>A0A1M6SAN5</accession>
<evidence type="ECO:0000313" key="3">
    <source>
        <dbReference type="Proteomes" id="UP000183997"/>
    </source>
</evidence>
<feature type="domain" description="ParB/Spo0J HTH" evidence="1">
    <location>
        <begin position="27"/>
        <end position="96"/>
    </location>
</feature>
<dbReference type="SUPFAM" id="SSF109709">
    <property type="entry name" value="KorB DNA-binding domain-like"/>
    <property type="match status" value="1"/>
</dbReference>
<dbReference type="Pfam" id="PF17762">
    <property type="entry name" value="HTH_ParB"/>
    <property type="match status" value="1"/>
</dbReference>
<evidence type="ECO:0000259" key="1">
    <source>
        <dbReference type="Pfam" id="PF17762"/>
    </source>
</evidence>
<sequence length="111" mass="12945">MKQRKVAVQYVELCGLKHGQRGDYLQSALTQQEIASQLGIPERTLRELLEIERKLTPEIKELLDTGIISKTSASKIWTKLSEQEQKELLDELGKDKIKEMKNQSYADWFYF</sequence>
<organism evidence="2 3">
    <name type="scientific">Desulforamulus aeronauticus DSM 10349</name>
    <dbReference type="NCBI Taxonomy" id="1121421"/>
    <lineage>
        <taxon>Bacteria</taxon>
        <taxon>Bacillati</taxon>
        <taxon>Bacillota</taxon>
        <taxon>Clostridia</taxon>
        <taxon>Eubacteriales</taxon>
        <taxon>Peptococcaceae</taxon>
        <taxon>Desulforamulus</taxon>
    </lineage>
</organism>
<keyword evidence="3" id="KW-1185">Reference proteome</keyword>
<dbReference type="OrthoDB" id="9992277at2"/>
<proteinExistence type="predicted"/>
<protein>
    <recommendedName>
        <fullName evidence="1">ParB/Spo0J HTH domain-containing protein</fullName>
    </recommendedName>
</protein>
<reference evidence="3" key="1">
    <citation type="submission" date="2016-11" db="EMBL/GenBank/DDBJ databases">
        <authorList>
            <person name="Varghese N."/>
            <person name="Submissions S."/>
        </authorList>
    </citation>
    <scope>NUCLEOTIDE SEQUENCE [LARGE SCALE GENOMIC DNA]</scope>
    <source>
        <strain evidence="3">DSM 10349</strain>
    </source>
</reference>
<dbReference type="Proteomes" id="UP000183997">
    <property type="component" value="Unassembled WGS sequence"/>
</dbReference>
<dbReference type="RefSeq" id="WP_072913227.1">
    <property type="nucleotide sequence ID" value="NZ_FRAR01000013.1"/>
</dbReference>
<dbReference type="EMBL" id="FRAR01000013">
    <property type="protein sequence ID" value="SHK41736.1"/>
    <property type="molecule type" value="Genomic_DNA"/>
</dbReference>
<gene>
    <name evidence="2" type="ORF">SAMN02745123_01769</name>
</gene>
<name>A0A1M6SAN5_9FIRM</name>
<dbReference type="InterPro" id="IPR041468">
    <property type="entry name" value="HTH_ParB/Spo0J"/>
</dbReference>
<evidence type="ECO:0000313" key="2">
    <source>
        <dbReference type="EMBL" id="SHK41736.1"/>
    </source>
</evidence>
<dbReference type="AlphaFoldDB" id="A0A1M6SAN5"/>
<dbReference type="STRING" id="1121421.SAMN02745123_01769"/>